<reference evidence="1" key="1">
    <citation type="journal article" date="2015" name="Nature">
        <title>Complex archaea that bridge the gap between prokaryotes and eukaryotes.</title>
        <authorList>
            <person name="Spang A."/>
            <person name="Saw J.H."/>
            <person name="Jorgensen S.L."/>
            <person name="Zaremba-Niedzwiedzka K."/>
            <person name="Martijn J."/>
            <person name="Lind A.E."/>
            <person name="van Eijk R."/>
            <person name="Schleper C."/>
            <person name="Guy L."/>
            <person name="Ettema T.J."/>
        </authorList>
    </citation>
    <scope>NUCLEOTIDE SEQUENCE</scope>
</reference>
<accession>A0A0F8WMT5</accession>
<proteinExistence type="predicted"/>
<dbReference type="AlphaFoldDB" id="A0A0F8WMT5"/>
<sequence>WYKISYYNGDRCLGGQFLGAWQLKIVKILVNPYFKLFKLKEINVRMEKCYTPDMIKLHLEILPMEAI</sequence>
<gene>
    <name evidence="1" type="ORF">LCGC14_3048860</name>
</gene>
<name>A0A0F8WMT5_9ZZZZ</name>
<organism evidence="1">
    <name type="scientific">marine sediment metagenome</name>
    <dbReference type="NCBI Taxonomy" id="412755"/>
    <lineage>
        <taxon>unclassified sequences</taxon>
        <taxon>metagenomes</taxon>
        <taxon>ecological metagenomes</taxon>
    </lineage>
</organism>
<evidence type="ECO:0000313" key="1">
    <source>
        <dbReference type="EMBL" id="KKK57993.1"/>
    </source>
</evidence>
<dbReference type="EMBL" id="LAZR01064198">
    <property type="protein sequence ID" value="KKK57993.1"/>
    <property type="molecule type" value="Genomic_DNA"/>
</dbReference>
<protein>
    <submittedName>
        <fullName evidence="1">Uncharacterized protein</fullName>
    </submittedName>
</protein>
<comment type="caution">
    <text evidence="1">The sequence shown here is derived from an EMBL/GenBank/DDBJ whole genome shotgun (WGS) entry which is preliminary data.</text>
</comment>
<feature type="non-terminal residue" evidence="1">
    <location>
        <position position="1"/>
    </location>
</feature>